<evidence type="ECO:0000256" key="1">
    <source>
        <dbReference type="SAM" id="SignalP"/>
    </source>
</evidence>
<feature type="chain" id="PRO_5047171953" evidence="1">
    <location>
        <begin position="24"/>
        <end position="121"/>
    </location>
</feature>
<dbReference type="InterPro" id="IPR036179">
    <property type="entry name" value="Ig-like_dom_sf"/>
</dbReference>
<gene>
    <name evidence="3" type="primary">Csf3r</name>
    <name evidence="3" type="ORF">GTO93_0021712</name>
</gene>
<feature type="domain" description="Immunoglobulin C2-set-like ligand-binding" evidence="2">
    <location>
        <begin position="25"/>
        <end position="112"/>
    </location>
</feature>
<dbReference type="Gene3D" id="2.60.40.10">
    <property type="entry name" value="Immunoglobulins"/>
    <property type="match status" value="1"/>
</dbReference>
<dbReference type="InterPro" id="IPR010457">
    <property type="entry name" value="IgC2-like_lig-bd"/>
</dbReference>
<dbReference type="EMBL" id="JAAWVQ010017818">
    <property type="protein sequence ID" value="MBN3272210.1"/>
    <property type="molecule type" value="Genomic_DNA"/>
</dbReference>
<keyword evidence="1" id="KW-0732">Signal</keyword>
<sequence>MGQNWKMLVLLAMLLNTANGIAASQCGEVSVESPVVVLGSSVTASCEIGDNCAFFDGQDIQIEWRLNNGVIPKSQYTNQTIRKSNLTIPCFNTTQGYLSCFVVLHRQAQLVALVQITAGCK</sequence>
<accession>A0ABS2XD84</accession>
<reference evidence="3" key="1">
    <citation type="journal article" date="2021" name="Cell">
        <title>Tracing the genetic footprints of vertebrate landing in non-teleost ray-finned fishes.</title>
        <authorList>
            <person name="Bi X."/>
            <person name="Wang K."/>
            <person name="Yang L."/>
            <person name="Pan H."/>
            <person name="Jiang H."/>
            <person name="Wei Q."/>
            <person name="Fang M."/>
            <person name="Yu H."/>
            <person name="Zhu C."/>
            <person name="Cai Y."/>
            <person name="He Y."/>
            <person name="Gan X."/>
            <person name="Zeng H."/>
            <person name="Yu D."/>
            <person name="Zhu Y."/>
            <person name="Jiang H."/>
            <person name="Qiu Q."/>
            <person name="Yang H."/>
            <person name="Zhang Y.E."/>
            <person name="Wang W."/>
            <person name="Zhu M."/>
            <person name="He S."/>
            <person name="Zhang G."/>
        </authorList>
    </citation>
    <scope>NUCLEOTIDE SEQUENCE</scope>
    <source>
        <strain evidence="3">Pddl_001</strain>
    </source>
</reference>
<dbReference type="SUPFAM" id="SSF48726">
    <property type="entry name" value="Immunoglobulin"/>
    <property type="match status" value="1"/>
</dbReference>
<evidence type="ECO:0000313" key="4">
    <source>
        <dbReference type="Proteomes" id="UP001166093"/>
    </source>
</evidence>
<feature type="non-terminal residue" evidence="3">
    <location>
        <position position="1"/>
    </location>
</feature>
<organism evidence="3 4">
    <name type="scientific">Polyodon spathula</name>
    <name type="common">North American paddlefish</name>
    <name type="synonym">Squalus spathula</name>
    <dbReference type="NCBI Taxonomy" id="7913"/>
    <lineage>
        <taxon>Eukaryota</taxon>
        <taxon>Metazoa</taxon>
        <taxon>Chordata</taxon>
        <taxon>Craniata</taxon>
        <taxon>Vertebrata</taxon>
        <taxon>Euteleostomi</taxon>
        <taxon>Actinopterygii</taxon>
        <taxon>Chondrostei</taxon>
        <taxon>Acipenseriformes</taxon>
        <taxon>Polyodontidae</taxon>
        <taxon>Polyodon</taxon>
    </lineage>
</organism>
<name>A0ABS2XD84_POLSP</name>
<feature type="non-terminal residue" evidence="3">
    <location>
        <position position="121"/>
    </location>
</feature>
<keyword evidence="4" id="KW-1185">Reference proteome</keyword>
<dbReference type="Proteomes" id="UP001166093">
    <property type="component" value="Unassembled WGS sequence"/>
</dbReference>
<feature type="signal peptide" evidence="1">
    <location>
        <begin position="1"/>
        <end position="23"/>
    </location>
</feature>
<dbReference type="InterPro" id="IPR013783">
    <property type="entry name" value="Ig-like_fold"/>
</dbReference>
<evidence type="ECO:0000313" key="3">
    <source>
        <dbReference type="EMBL" id="MBN3272210.1"/>
    </source>
</evidence>
<comment type="caution">
    <text evidence="3">The sequence shown here is derived from an EMBL/GenBank/DDBJ whole genome shotgun (WGS) entry which is preliminary data.</text>
</comment>
<proteinExistence type="predicted"/>
<protein>
    <submittedName>
        <fullName evidence="3">CSF3R factor</fullName>
    </submittedName>
</protein>
<evidence type="ECO:0000259" key="2">
    <source>
        <dbReference type="Pfam" id="PF06328"/>
    </source>
</evidence>
<dbReference type="Pfam" id="PF06328">
    <property type="entry name" value="Lep_receptor_Ig"/>
    <property type="match status" value="1"/>
</dbReference>